<reference evidence="3" key="2">
    <citation type="submission" date="2024-04" db="EMBL/GenBank/DDBJ databases">
        <authorList>
            <person name="Chen Y."/>
            <person name="Shah S."/>
            <person name="Dougan E. K."/>
            <person name="Thang M."/>
            <person name="Chan C."/>
        </authorList>
    </citation>
    <scope>NUCLEOTIDE SEQUENCE [LARGE SCALE GENOMIC DNA]</scope>
</reference>
<evidence type="ECO:0000256" key="1">
    <source>
        <dbReference type="SAM" id="Phobius"/>
    </source>
</evidence>
<dbReference type="EMBL" id="CAMXCT030005779">
    <property type="protein sequence ID" value="CAL4800540.1"/>
    <property type="molecule type" value="Genomic_DNA"/>
</dbReference>
<organism evidence="2">
    <name type="scientific">Cladocopium goreaui</name>
    <dbReference type="NCBI Taxonomy" id="2562237"/>
    <lineage>
        <taxon>Eukaryota</taxon>
        <taxon>Sar</taxon>
        <taxon>Alveolata</taxon>
        <taxon>Dinophyceae</taxon>
        <taxon>Suessiales</taxon>
        <taxon>Symbiodiniaceae</taxon>
        <taxon>Cladocopium</taxon>
    </lineage>
</organism>
<evidence type="ECO:0000313" key="2">
    <source>
        <dbReference type="EMBL" id="CAI4013228.1"/>
    </source>
</evidence>
<proteinExistence type="predicted"/>
<reference evidence="2" key="1">
    <citation type="submission" date="2022-10" db="EMBL/GenBank/DDBJ databases">
        <authorList>
            <person name="Chen Y."/>
            <person name="Dougan E. K."/>
            <person name="Chan C."/>
            <person name="Rhodes N."/>
            <person name="Thang M."/>
        </authorList>
    </citation>
    <scope>NUCLEOTIDE SEQUENCE</scope>
</reference>
<keyword evidence="1" id="KW-0812">Transmembrane</keyword>
<evidence type="ECO:0000313" key="3">
    <source>
        <dbReference type="EMBL" id="CAL1166603.1"/>
    </source>
</evidence>
<keyword evidence="4" id="KW-1185">Reference proteome</keyword>
<feature type="transmembrane region" description="Helical" evidence="1">
    <location>
        <begin position="244"/>
        <end position="262"/>
    </location>
</feature>
<dbReference type="EMBL" id="CAMXCT010005779">
    <property type="protein sequence ID" value="CAI4013228.1"/>
    <property type="molecule type" value="Genomic_DNA"/>
</dbReference>
<comment type="caution">
    <text evidence="2">The sequence shown here is derived from an EMBL/GenBank/DDBJ whole genome shotgun (WGS) entry which is preliminary data.</text>
</comment>
<protein>
    <submittedName>
        <fullName evidence="2">Uncharacterized protein</fullName>
    </submittedName>
</protein>
<gene>
    <name evidence="2" type="ORF">C1SCF055_LOCUS38218</name>
</gene>
<keyword evidence="1" id="KW-1133">Transmembrane helix</keyword>
<dbReference type="Proteomes" id="UP001152797">
    <property type="component" value="Unassembled WGS sequence"/>
</dbReference>
<evidence type="ECO:0000313" key="4">
    <source>
        <dbReference type="Proteomes" id="UP001152797"/>
    </source>
</evidence>
<dbReference type="EMBL" id="CAMXCT020005779">
    <property type="protein sequence ID" value="CAL1166603.1"/>
    <property type="molecule type" value="Genomic_DNA"/>
</dbReference>
<feature type="transmembrane region" description="Helical" evidence="1">
    <location>
        <begin position="215"/>
        <end position="238"/>
    </location>
</feature>
<keyword evidence="1" id="KW-0472">Membrane</keyword>
<name>A0A9P1GHC5_9DINO</name>
<accession>A0A9P1GHC5</accession>
<sequence length="425" mass="48402">MAGDCILERTHQELKAYNRVSDLINMLCQMTGHKPCRLVLLDGRTRLQPSQAFKGLWPPLEDFELQLIVAPGPSLDLGRELTLKCPEFLEVRREGPHQLAVIFQRGRLLEHIQEDVMLHHRVTLTTPGCFGELHSTSTELVGHDVQIEATVELQLEDFLNHPMATGFKELKMHYGVLDLDFWARGEFHSHLGGCKRSRPCQAANLRGMLQTTVMLMLYWLVDLYSMVSGIWLAVVMTAEGVRQLLLLLVTLWLPGLVWSLRFQFYSGGRTFRGLFATGLCLFHWLFGIIWIWQPAGLIIASVVLPAYFSYKMMLLLRHLCGLSNYEPPFPLNPDMFALYEIYMRDVRGLGDAPRTVLLVSMFVFPDDQLPQAKLQPALVGSVLALLVASLPHRSRMRCEAWSYFDNIIMALEPEDCGRMWAMAMG</sequence>
<dbReference type="AlphaFoldDB" id="A0A9P1GHC5"/>